<dbReference type="Proteomes" id="UP000053319">
    <property type="component" value="Unassembled WGS sequence"/>
</dbReference>
<name>R7SW00_DICSQ</name>
<evidence type="ECO:0000313" key="1">
    <source>
        <dbReference type="EMBL" id="EJF60374.1"/>
    </source>
</evidence>
<dbReference type="RefSeq" id="XP_007366792.1">
    <property type="nucleotide sequence ID" value="XM_007366730.1"/>
</dbReference>
<proteinExistence type="predicted"/>
<sequence length="199" mass="21344">MVVTGVVHTPDNVHATADTILRGNALASMSELLPTTIRLEGTAVMQGVFVPWHTLAVVRWEVTALDTLTAIGTVPAPIMPASTVKTTVPGAFRSIVPFSAFGAPLSSSIPSRVVIASVVTTIRVEVWAIISTTIRMIVPPVRWNFVRTIVQGIVFVAIRAKALMIIPVNVRAAIRKRALTIVSLDIQADLVQVVFSGYI</sequence>
<dbReference type="KEGG" id="dsq:DICSQDRAFT_171096"/>
<accession>R7SW00</accession>
<dbReference type="EMBL" id="JH719416">
    <property type="protein sequence ID" value="EJF60374.1"/>
    <property type="molecule type" value="Genomic_DNA"/>
</dbReference>
<gene>
    <name evidence="1" type="ORF">DICSQDRAFT_171096</name>
</gene>
<reference evidence="1 2" key="1">
    <citation type="journal article" date="2012" name="Science">
        <title>The Paleozoic origin of enzymatic lignin decomposition reconstructed from 31 fungal genomes.</title>
        <authorList>
            <person name="Floudas D."/>
            <person name="Binder M."/>
            <person name="Riley R."/>
            <person name="Barry K."/>
            <person name="Blanchette R.A."/>
            <person name="Henrissat B."/>
            <person name="Martinez A.T."/>
            <person name="Otillar R."/>
            <person name="Spatafora J.W."/>
            <person name="Yadav J.S."/>
            <person name="Aerts A."/>
            <person name="Benoit I."/>
            <person name="Boyd A."/>
            <person name="Carlson A."/>
            <person name="Copeland A."/>
            <person name="Coutinho P.M."/>
            <person name="de Vries R.P."/>
            <person name="Ferreira P."/>
            <person name="Findley K."/>
            <person name="Foster B."/>
            <person name="Gaskell J."/>
            <person name="Glotzer D."/>
            <person name="Gorecki P."/>
            <person name="Heitman J."/>
            <person name="Hesse C."/>
            <person name="Hori C."/>
            <person name="Igarashi K."/>
            <person name="Jurgens J.A."/>
            <person name="Kallen N."/>
            <person name="Kersten P."/>
            <person name="Kohler A."/>
            <person name="Kuees U."/>
            <person name="Kumar T.K.A."/>
            <person name="Kuo A."/>
            <person name="LaButti K."/>
            <person name="Larrondo L.F."/>
            <person name="Lindquist E."/>
            <person name="Ling A."/>
            <person name="Lombard V."/>
            <person name="Lucas S."/>
            <person name="Lundell T."/>
            <person name="Martin R."/>
            <person name="McLaughlin D.J."/>
            <person name="Morgenstern I."/>
            <person name="Morin E."/>
            <person name="Murat C."/>
            <person name="Nagy L.G."/>
            <person name="Nolan M."/>
            <person name="Ohm R.A."/>
            <person name="Patyshakuliyeva A."/>
            <person name="Rokas A."/>
            <person name="Ruiz-Duenas F.J."/>
            <person name="Sabat G."/>
            <person name="Salamov A."/>
            <person name="Samejima M."/>
            <person name="Schmutz J."/>
            <person name="Slot J.C."/>
            <person name="St John F."/>
            <person name="Stenlid J."/>
            <person name="Sun H."/>
            <person name="Sun S."/>
            <person name="Syed K."/>
            <person name="Tsang A."/>
            <person name="Wiebenga A."/>
            <person name="Young D."/>
            <person name="Pisabarro A."/>
            <person name="Eastwood D.C."/>
            <person name="Martin F."/>
            <person name="Cullen D."/>
            <person name="Grigoriev I.V."/>
            <person name="Hibbett D.S."/>
        </authorList>
    </citation>
    <scope>NUCLEOTIDE SEQUENCE [LARGE SCALE GENOMIC DNA]</scope>
    <source>
        <strain evidence="1 2">LYAD-421 SS1</strain>
    </source>
</reference>
<dbReference type="HOGENOM" id="CLU_1372178_0_0_1"/>
<organism evidence="1 2">
    <name type="scientific">Dichomitus squalens (strain LYAD-421)</name>
    <name type="common">Western red white-rot fungus</name>
    <dbReference type="NCBI Taxonomy" id="732165"/>
    <lineage>
        <taxon>Eukaryota</taxon>
        <taxon>Fungi</taxon>
        <taxon>Dikarya</taxon>
        <taxon>Basidiomycota</taxon>
        <taxon>Agaricomycotina</taxon>
        <taxon>Agaricomycetes</taxon>
        <taxon>Polyporales</taxon>
        <taxon>Polyporaceae</taxon>
        <taxon>Dichomitus</taxon>
    </lineage>
</organism>
<evidence type="ECO:0000313" key="2">
    <source>
        <dbReference type="Proteomes" id="UP000053319"/>
    </source>
</evidence>
<dbReference type="AlphaFoldDB" id="R7SW00"/>
<dbReference type="GeneID" id="18839275"/>
<protein>
    <submittedName>
        <fullName evidence="1">Uncharacterized protein</fullName>
    </submittedName>
</protein>